<sequence>MSPQKPAIVLHYRERADSFHRAARDLAMLDPPAYAPAIGLLAVHACIALADAVLVAVGEKQARAEDHGEAARRLRGWCSARKLHDGGVKHFEWLLSRKTRFSYEDRYVDEEDLLLARVKMDQFFTWAYQAFPDVARLKEADRA</sequence>
<dbReference type="AlphaFoldDB" id="A0A4P2PZT2"/>
<protein>
    <recommendedName>
        <fullName evidence="4">HEPN domain-containing protein</fullName>
    </recommendedName>
</protein>
<evidence type="ECO:0000313" key="2">
    <source>
        <dbReference type="EMBL" id="AUX22425.1"/>
    </source>
</evidence>
<keyword evidence="1" id="KW-0812">Transmembrane</keyword>
<evidence type="ECO:0000313" key="3">
    <source>
        <dbReference type="Proteomes" id="UP000295781"/>
    </source>
</evidence>
<organism evidence="2 3">
    <name type="scientific">Sorangium cellulosum</name>
    <name type="common">Polyangium cellulosum</name>
    <dbReference type="NCBI Taxonomy" id="56"/>
    <lineage>
        <taxon>Bacteria</taxon>
        <taxon>Pseudomonadati</taxon>
        <taxon>Myxococcota</taxon>
        <taxon>Polyangia</taxon>
        <taxon>Polyangiales</taxon>
        <taxon>Polyangiaceae</taxon>
        <taxon>Sorangium</taxon>
    </lineage>
</organism>
<name>A0A4P2PZT2_SORCE</name>
<dbReference type="Proteomes" id="UP000295781">
    <property type="component" value="Chromosome"/>
</dbReference>
<proteinExistence type="predicted"/>
<dbReference type="OrthoDB" id="5515197at2"/>
<keyword evidence="1" id="KW-1133">Transmembrane helix</keyword>
<feature type="transmembrane region" description="Helical" evidence="1">
    <location>
        <begin position="33"/>
        <end position="57"/>
    </location>
</feature>
<keyword evidence="1" id="KW-0472">Membrane</keyword>
<dbReference type="RefSeq" id="WP_129347586.1">
    <property type="nucleotide sequence ID" value="NZ_CP012670.1"/>
</dbReference>
<evidence type="ECO:0000256" key="1">
    <source>
        <dbReference type="SAM" id="Phobius"/>
    </source>
</evidence>
<reference evidence="2 3" key="1">
    <citation type="submission" date="2015-09" db="EMBL/GenBank/DDBJ databases">
        <title>Sorangium comparison.</title>
        <authorList>
            <person name="Zaburannyi N."/>
            <person name="Bunk B."/>
            <person name="Overmann J."/>
            <person name="Mueller R."/>
        </authorList>
    </citation>
    <scope>NUCLEOTIDE SEQUENCE [LARGE SCALE GENOMIC DNA]</scope>
    <source>
        <strain evidence="2 3">So ceGT47</strain>
    </source>
</reference>
<dbReference type="EMBL" id="CP012670">
    <property type="protein sequence ID" value="AUX22425.1"/>
    <property type="molecule type" value="Genomic_DNA"/>
</dbReference>
<accession>A0A4P2PZT2</accession>
<evidence type="ECO:0008006" key="4">
    <source>
        <dbReference type="Google" id="ProtNLM"/>
    </source>
</evidence>
<gene>
    <name evidence="2" type="ORF">SOCEGT47_029280</name>
</gene>